<gene>
    <name evidence="2" type="ORF">SAMN04515672_1224</name>
</gene>
<dbReference type="Proteomes" id="UP000198882">
    <property type="component" value="Unassembled WGS sequence"/>
</dbReference>
<evidence type="ECO:0000256" key="1">
    <source>
        <dbReference type="SAM" id="MobiDB-lite"/>
    </source>
</evidence>
<proteinExistence type="predicted"/>
<reference evidence="3" key="1">
    <citation type="submission" date="2016-10" db="EMBL/GenBank/DDBJ databases">
        <authorList>
            <person name="Varghese N."/>
            <person name="Submissions S."/>
        </authorList>
    </citation>
    <scope>NUCLEOTIDE SEQUENCE [LARGE SCALE GENOMIC DNA]</scope>
    <source>
        <strain evidence="3">B4,CECT 8067,JCM 17497</strain>
    </source>
</reference>
<protein>
    <recommendedName>
        <fullName evidence="4">Transposase DDE domain-containing protein</fullName>
    </recommendedName>
</protein>
<organism evidence="2 3">
    <name type="scientific">Natronorubrum texcoconense</name>
    <dbReference type="NCBI Taxonomy" id="1095776"/>
    <lineage>
        <taxon>Archaea</taxon>
        <taxon>Methanobacteriati</taxon>
        <taxon>Methanobacteriota</taxon>
        <taxon>Stenosarchaea group</taxon>
        <taxon>Halobacteria</taxon>
        <taxon>Halobacteriales</taxon>
        <taxon>Natrialbaceae</taxon>
        <taxon>Natronorubrum</taxon>
    </lineage>
</organism>
<feature type="compositionally biased region" description="Polar residues" evidence="1">
    <location>
        <begin position="238"/>
        <end position="247"/>
    </location>
</feature>
<dbReference type="RefSeq" id="WP_217636370.1">
    <property type="nucleotide sequence ID" value="NZ_FNFE01000001.1"/>
</dbReference>
<dbReference type="OrthoDB" id="225944at2157"/>
<feature type="region of interest" description="Disordered" evidence="1">
    <location>
        <begin position="216"/>
        <end position="247"/>
    </location>
</feature>
<name>A0A1G8V9C3_9EURY</name>
<dbReference type="EMBL" id="FNFE01000001">
    <property type="protein sequence ID" value="SDJ62457.1"/>
    <property type="molecule type" value="Genomic_DNA"/>
</dbReference>
<keyword evidence="3" id="KW-1185">Reference proteome</keyword>
<evidence type="ECO:0000313" key="3">
    <source>
        <dbReference type="Proteomes" id="UP000198882"/>
    </source>
</evidence>
<evidence type="ECO:0008006" key="4">
    <source>
        <dbReference type="Google" id="ProtNLM"/>
    </source>
</evidence>
<accession>A0A1G8V9C3</accession>
<dbReference type="AlphaFoldDB" id="A0A1G8V9C3"/>
<sequence>MNGSDTGSSDSLSEVADDLVTQAEDLCRIHDHITRVIADLELPEDGFKDPFTTSRYEFEPMLRVLLYMEASGFSQAETQQRLEHWPFLQVRFGLNGAPRQQTISHNVRNRLSRRGRQALKTAAEKIREIAADHDLVSAPDEGPTIDPNEMGEKGLTEAEILRAVRVARDRVFTEFVTERAPNAKYEDEVFWELQGYLSMTASGKRKMKRRSARFSWRGETPHGDTHTRTIKKLGAPDPQTSLSEFSDATTPKNWKRIRKTLLDPFDAAIENLIEGTDFGDALREPVNVAIDVTPWVFYPSPWKNRDLEIPKEDYPEMVSGLKDEHARGYKFATLTVIGKNTPIVLAIEPVKENSDWESDTAESIKKAAVVERLLAKAQEYVDIHKVMADREFSTHTVRDVIDRNGLTYLIPKPAQADQDLENIEKVKTHPDADVGVVNDVLLTVDGRTHGVDFMYVPSREETGSYAIFTTNADVPPDRIQGLTAQYRDRWMIENEYKSIKKHFLPTTASTDYRVRLFYFVAGVLMYNVWRLTNLLLRSWVDVHHGESPPVPAGEITEILLLCLGPDGIG</sequence>
<evidence type="ECO:0000313" key="2">
    <source>
        <dbReference type="EMBL" id="SDJ62457.1"/>
    </source>
</evidence>